<dbReference type="PANTHER" id="PTHR43383:SF2">
    <property type="entry name" value="AMIDOHYDROLASE 2 FAMILY PROTEIN"/>
    <property type="match status" value="1"/>
</dbReference>
<dbReference type="EMBL" id="JAJFAZ020000006">
    <property type="protein sequence ID" value="KAI5324535.1"/>
    <property type="molecule type" value="Genomic_DNA"/>
</dbReference>
<dbReference type="InterPro" id="IPR043502">
    <property type="entry name" value="DNA/RNA_pol_sf"/>
</dbReference>
<organism evidence="2 3">
    <name type="scientific">Prunus dulcis</name>
    <name type="common">Almond</name>
    <name type="synonym">Amygdalus dulcis</name>
    <dbReference type="NCBI Taxonomy" id="3755"/>
    <lineage>
        <taxon>Eukaryota</taxon>
        <taxon>Viridiplantae</taxon>
        <taxon>Streptophyta</taxon>
        <taxon>Embryophyta</taxon>
        <taxon>Tracheophyta</taxon>
        <taxon>Spermatophyta</taxon>
        <taxon>Magnoliopsida</taxon>
        <taxon>eudicotyledons</taxon>
        <taxon>Gunneridae</taxon>
        <taxon>Pentapetalae</taxon>
        <taxon>rosids</taxon>
        <taxon>fabids</taxon>
        <taxon>Rosales</taxon>
        <taxon>Rosaceae</taxon>
        <taxon>Amygdaloideae</taxon>
        <taxon>Amygdaleae</taxon>
        <taxon>Prunus</taxon>
    </lineage>
</organism>
<proteinExistence type="predicted"/>
<comment type="caution">
    <text evidence="2">The sequence shown here is derived from an EMBL/GenBank/DDBJ whole genome shotgun (WGS) entry which is preliminary data.</text>
</comment>
<dbReference type="SUPFAM" id="SSF56672">
    <property type="entry name" value="DNA/RNA polymerases"/>
    <property type="match status" value="1"/>
</dbReference>
<name>A0AAD4YX28_PRUDU</name>
<dbReference type="InterPro" id="IPR013103">
    <property type="entry name" value="RVT_2"/>
</dbReference>
<dbReference type="Pfam" id="PF07727">
    <property type="entry name" value="RVT_2"/>
    <property type="match status" value="1"/>
</dbReference>
<dbReference type="PANTHER" id="PTHR43383">
    <property type="entry name" value="NODULIN 6"/>
    <property type="match status" value="1"/>
</dbReference>
<dbReference type="AlphaFoldDB" id="A0AAD4YX28"/>
<reference evidence="2 3" key="1">
    <citation type="journal article" date="2022" name="G3 (Bethesda)">
        <title>Whole-genome sequence and methylome profiling of the almond [Prunus dulcis (Mill.) D.A. Webb] cultivar 'Nonpareil'.</title>
        <authorList>
            <person name="D'Amico-Willman K.M."/>
            <person name="Ouma W.Z."/>
            <person name="Meulia T."/>
            <person name="Sideli G.M."/>
            <person name="Gradziel T.M."/>
            <person name="Fresnedo-Ramirez J."/>
        </authorList>
    </citation>
    <scope>NUCLEOTIDE SEQUENCE [LARGE SCALE GENOMIC DNA]</scope>
    <source>
        <strain evidence="2">Clone GOH B32 T37-40</strain>
    </source>
</reference>
<dbReference type="Proteomes" id="UP001054821">
    <property type="component" value="Chromosome 6"/>
</dbReference>
<accession>A0AAD4YX28</accession>
<protein>
    <recommendedName>
        <fullName evidence="1">Reverse transcriptase Ty1/copia-type domain-containing protein</fullName>
    </recommendedName>
</protein>
<gene>
    <name evidence="2" type="ORF">L3X38_033608</name>
</gene>
<keyword evidence="3" id="KW-1185">Reference proteome</keyword>
<evidence type="ECO:0000313" key="3">
    <source>
        <dbReference type="Proteomes" id="UP001054821"/>
    </source>
</evidence>
<sequence length="183" mass="20742">MNTVRVLLSLIANLDWSLKKFDVKNAFMDGDLEEEVYIDMPPGYGLSNNSRKVCKLRKALYGLKQSPRAWLGRFTEAMKKYGYHQGNSDHTLFIKHIDGKITLLIIYVNDMVVTSDDVVEMGKLQKYLASEFEMKDLGALKYFLGIELTYSATSTCLFQRKYVLDLLTDIGMLGCALAETSVV</sequence>
<feature type="domain" description="Reverse transcriptase Ty1/copia-type" evidence="1">
    <location>
        <begin position="2"/>
        <end position="179"/>
    </location>
</feature>
<evidence type="ECO:0000313" key="2">
    <source>
        <dbReference type="EMBL" id="KAI5324535.1"/>
    </source>
</evidence>
<evidence type="ECO:0000259" key="1">
    <source>
        <dbReference type="Pfam" id="PF07727"/>
    </source>
</evidence>